<dbReference type="EMBL" id="CAJNON010000535">
    <property type="protein sequence ID" value="CAF1307105.1"/>
    <property type="molecule type" value="Genomic_DNA"/>
</dbReference>
<protein>
    <recommendedName>
        <fullName evidence="1">F-box domain-containing protein</fullName>
    </recommendedName>
</protein>
<evidence type="ECO:0000259" key="1">
    <source>
        <dbReference type="PROSITE" id="PS50181"/>
    </source>
</evidence>
<evidence type="ECO:0000313" key="2">
    <source>
        <dbReference type="EMBL" id="CAF1307105.1"/>
    </source>
</evidence>
<dbReference type="AlphaFoldDB" id="A0A815E6B5"/>
<dbReference type="InterPro" id="IPR001810">
    <property type="entry name" value="F-box_dom"/>
</dbReference>
<dbReference type="Gene3D" id="3.80.10.10">
    <property type="entry name" value="Ribonuclease Inhibitor"/>
    <property type="match status" value="1"/>
</dbReference>
<proteinExistence type="predicted"/>
<accession>A0A815E6B5</accession>
<dbReference type="OrthoDB" id="10012246at2759"/>
<dbReference type="SUPFAM" id="SSF52047">
    <property type="entry name" value="RNI-like"/>
    <property type="match status" value="1"/>
</dbReference>
<comment type="caution">
    <text evidence="2">The sequence shown here is derived from an EMBL/GenBank/DDBJ whole genome shotgun (WGS) entry which is preliminary data.</text>
</comment>
<sequence length="552" mass="65509">MMKIENFSNEIFYEIFDYLDGCDIYKIFSNLNYRFYQLLNSSLLLYKIKFHFTSDDLFMNNYQHMKYINPHQIISLNLSSELYIDKILSSFNINSSLHRLQSIYLQNIHANTLSILLNNCIHLPRLISLDIMSCHQSIDLCQIYSLIFNLPVLKYLKIISHGFKSSAALPFAMENQQLSMIEHLFIEHGVTFSELAAILSYTPNVYRLEFTHDDEDDQTIEMISSMDLSKLTHISMSIVFLEFDEYEIFLRKLPCTLKTFNLYVCGGDLQYLDFDMWEELILQNFPQLEKFYFHYNVAAHDEDDFIFYDCVCDQFISSFWIERQWFVEVAYTRDTISIIIKPYRKKWYEFINIDNDDFNIYHSTLLTIRYNPMDEYRQVLLDEIEWIVDVATIYHLEISEEDFFIGAVIEIMNLLPDLDSLKLSSIKLPTTTLLSIEEREEINFIVDNNEITKVYLEKMTKFDDVLFLIDLFPELKYLQIGCTSDIDINLFLQIILMRINNKTDSNLHLLAISIPTADDSMIERIQNIIDSKSLLFNYTIKRTYDTIFLQMK</sequence>
<evidence type="ECO:0000313" key="3">
    <source>
        <dbReference type="Proteomes" id="UP000663891"/>
    </source>
</evidence>
<gene>
    <name evidence="2" type="ORF">VCS650_LOCUS31380</name>
</gene>
<name>A0A815E6B5_9BILA</name>
<feature type="domain" description="F-box" evidence="1">
    <location>
        <begin position="1"/>
        <end position="48"/>
    </location>
</feature>
<reference evidence="2" key="1">
    <citation type="submission" date="2021-02" db="EMBL/GenBank/DDBJ databases">
        <authorList>
            <person name="Nowell W R."/>
        </authorList>
    </citation>
    <scope>NUCLEOTIDE SEQUENCE</scope>
</reference>
<dbReference type="PROSITE" id="PS50181">
    <property type="entry name" value="FBOX"/>
    <property type="match status" value="1"/>
</dbReference>
<dbReference type="Proteomes" id="UP000663891">
    <property type="component" value="Unassembled WGS sequence"/>
</dbReference>
<organism evidence="2 3">
    <name type="scientific">Adineta steineri</name>
    <dbReference type="NCBI Taxonomy" id="433720"/>
    <lineage>
        <taxon>Eukaryota</taxon>
        <taxon>Metazoa</taxon>
        <taxon>Spiralia</taxon>
        <taxon>Gnathifera</taxon>
        <taxon>Rotifera</taxon>
        <taxon>Eurotatoria</taxon>
        <taxon>Bdelloidea</taxon>
        <taxon>Adinetida</taxon>
        <taxon>Adinetidae</taxon>
        <taxon>Adineta</taxon>
    </lineage>
</organism>
<dbReference type="InterPro" id="IPR032675">
    <property type="entry name" value="LRR_dom_sf"/>
</dbReference>